<proteinExistence type="predicted"/>
<dbReference type="EMBL" id="LR798210">
    <property type="protein sequence ID" value="CAB5187318.1"/>
    <property type="molecule type" value="Genomic_DNA"/>
</dbReference>
<gene>
    <name evidence="1" type="ORF">UFOVP160_31</name>
</gene>
<reference evidence="1" key="1">
    <citation type="submission" date="2020-05" db="EMBL/GenBank/DDBJ databases">
        <authorList>
            <person name="Chiriac C."/>
            <person name="Salcher M."/>
            <person name="Ghai R."/>
            <person name="Kavagutti S V."/>
        </authorList>
    </citation>
    <scope>NUCLEOTIDE SEQUENCE</scope>
</reference>
<organism evidence="1">
    <name type="scientific">uncultured Caudovirales phage</name>
    <dbReference type="NCBI Taxonomy" id="2100421"/>
    <lineage>
        <taxon>Viruses</taxon>
        <taxon>Duplodnaviria</taxon>
        <taxon>Heunggongvirae</taxon>
        <taxon>Uroviricota</taxon>
        <taxon>Caudoviricetes</taxon>
        <taxon>Peduoviridae</taxon>
        <taxon>Maltschvirus</taxon>
        <taxon>Maltschvirus maltsch</taxon>
    </lineage>
</organism>
<protein>
    <submittedName>
        <fullName evidence="1">Uncharacterized protein</fullName>
    </submittedName>
</protein>
<name>A0A6J7W9X8_9CAUD</name>
<evidence type="ECO:0000313" key="1">
    <source>
        <dbReference type="EMBL" id="CAB5187318.1"/>
    </source>
</evidence>
<accession>A0A6J7W9X8</accession>
<sequence length="63" mass="7534">MDLEDEAFNEIERQSKWRKESVRVALNPYRDQVIEEIAQHIERMSGFGHDTLHSFAIYIRSLK</sequence>